<dbReference type="Proteomes" id="UP000479000">
    <property type="component" value="Unassembled WGS sequence"/>
</dbReference>
<feature type="domain" description="DUF5641" evidence="2">
    <location>
        <begin position="63"/>
        <end position="155"/>
    </location>
</feature>
<dbReference type="EMBL" id="CADCXU010010225">
    <property type="protein sequence ID" value="CAB0000965.1"/>
    <property type="molecule type" value="Genomic_DNA"/>
</dbReference>
<organism evidence="3 4">
    <name type="scientific">Nesidiocoris tenuis</name>
    <dbReference type="NCBI Taxonomy" id="355587"/>
    <lineage>
        <taxon>Eukaryota</taxon>
        <taxon>Metazoa</taxon>
        <taxon>Ecdysozoa</taxon>
        <taxon>Arthropoda</taxon>
        <taxon>Hexapoda</taxon>
        <taxon>Insecta</taxon>
        <taxon>Pterygota</taxon>
        <taxon>Neoptera</taxon>
        <taxon>Paraneoptera</taxon>
        <taxon>Hemiptera</taxon>
        <taxon>Heteroptera</taxon>
        <taxon>Panheteroptera</taxon>
        <taxon>Cimicomorpha</taxon>
        <taxon>Miridae</taxon>
        <taxon>Dicyphina</taxon>
        <taxon>Nesidiocoris</taxon>
    </lineage>
</organism>
<protein>
    <recommendedName>
        <fullName evidence="2">DUF5641 domain-containing protein</fullName>
    </recommendedName>
</protein>
<sequence length="226" mass="26867">MRRKMMLRRMMRRRIMMMRRMKEEDEDPQDLVPLTPSMFLKDLPNDQVVDIDEIMDSQRLNNRIQYRKKLRKDLRNRFRSEYLGSLIRHPKDELETRKVKVGDVVLIGDDDQRRLNWVLARIEEFIPGNDGHHRLARLVTPRGKLIRPLRKIYPLEGITKDDDRTQLYEDTPQQEQIIRQKTEQTLKKKGGRKPTPTGRTTAITTRSGRKVNKPDRLGISENFVAV</sequence>
<feature type="region of interest" description="Disordered" evidence="1">
    <location>
        <begin position="183"/>
        <end position="209"/>
    </location>
</feature>
<dbReference type="InterPro" id="IPR040676">
    <property type="entry name" value="DUF5641"/>
</dbReference>
<feature type="compositionally biased region" description="Low complexity" evidence="1">
    <location>
        <begin position="193"/>
        <end position="206"/>
    </location>
</feature>
<dbReference type="PANTHER" id="PTHR47331">
    <property type="entry name" value="PHD-TYPE DOMAIN-CONTAINING PROTEIN"/>
    <property type="match status" value="1"/>
</dbReference>
<dbReference type="OrthoDB" id="6436901at2759"/>
<dbReference type="Pfam" id="PF18701">
    <property type="entry name" value="DUF5641"/>
    <property type="match status" value="1"/>
</dbReference>
<evidence type="ECO:0000259" key="2">
    <source>
        <dbReference type="Pfam" id="PF18701"/>
    </source>
</evidence>
<dbReference type="AlphaFoldDB" id="A0A6H5GEC6"/>
<accession>A0A6H5GEC6</accession>
<keyword evidence="4" id="KW-1185">Reference proteome</keyword>
<evidence type="ECO:0000313" key="4">
    <source>
        <dbReference type="Proteomes" id="UP000479000"/>
    </source>
</evidence>
<gene>
    <name evidence="3" type="ORF">NTEN_LOCUS6752</name>
</gene>
<evidence type="ECO:0000256" key="1">
    <source>
        <dbReference type="SAM" id="MobiDB-lite"/>
    </source>
</evidence>
<proteinExistence type="predicted"/>
<dbReference type="PANTHER" id="PTHR47331:SF2">
    <property type="match status" value="1"/>
</dbReference>
<name>A0A6H5GEC6_9HEMI</name>
<evidence type="ECO:0000313" key="3">
    <source>
        <dbReference type="EMBL" id="CAB0000965.1"/>
    </source>
</evidence>
<reference evidence="3 4" key="1">
    <citation type="submission" date="2020-02" db="EMBL/GenBank/DDBJ databases">
        <authorList>
            <person name="Ferguson B K."/>
        </authorList>
    </citation>
    <scope>NUCLEOTIDE SEQUENCE [LARGE SCALE GENOMIC DNA]</scope>
</reference>